<keyword evidence="4" id="KW-0804">Transcription</keyword>
<evidence type="ECO:0000313" key="9">
    <source>
        <dbReference type="Proteomes" id="UP001177003"/>
    </source>
</evidence>
<dbReference type="InterPro" id="IPR045239">
    <property type="entry name" value="bHLH95_bHLH"/>
</dbReference>
<dbReference type="InterPro" id="IPR031066">
    <property type="entry name" value="bHLH_ALC-like_plant"/>
</dbReference>
<dbReference type="CDD" id="cd11393">
    <property type="entry name" value="bHLH_AtbHLH_like"/>
    <property type="match status" value="1"/>
</dbReference>
<feature type="region of interest" description="Disordered" evidence="6">
    <location>
        <begin position="278"/>
        <end position="308"/>
    </location>
</feature>
<reference evidence="8" key="1">
    <citation type="submission" date="2023-04" db="EMBL/GenBank/DDBJ databases">
        <authorList>
            <person name="Vijverberg K."/>
            <person name="Xiong W."/>
            <person name="Schranz E."/>
        </authorList>
    </citation>
    <scope>NUCLEOTIDE SEQUENCE</scope>
</reference>
<dbReference type="GO" id="GO:0003677">
    <property type="term" value="F:DNA binding"/>
    <property type="evidence" value="ECO:0007669"/>
    <property type="project" value="UniProtKB-KW"/>
</dbReference>
<dbReference type="InterPro" id="IPR011598">
    <property type="entry name" value="bHLH_dom"/>
</dbReference>
<dbReference type="EMBL" id="OX465079">
    <property type="protein sequence ID" value="CAI9276007.1"/>
    <property type="molecule type" value="Genomic_DNA"/>
</dbReference>
<comment type="subcellular location">
    <subcellularLocation>
        <location evidence="1">Nucleus</location>
    </subcellularLocation>
</comment>
<dbReference type="PANTHER" id="PTHR45855">
    <property type="entry name" value="TRANSCRIPTION FACTOR PIF1-RELATED"/>
    <property type="match status" value="1"/>
</dbReference>
<accession>A0AA35YLH7</accession>
<organism evidence="8 9">
    <name type="scientific">Lactuca saligna</name>
    <name type="common">Willowleaf lettuce</name>
    <dbReference type="NCBI Taxonomy" id="75948"/>
    <lineage>
        <taxon>Eukaryota</taxon>
        <taxon>Viridiplantae</taxon>
        <taxon>Streptophyta</taxon>
        <taxon>Embryophyta</taxon>
        <taxon>Tracheophyta</taxon>
        <taxon>Spermatophyta</taxon>
        <taxon>Magnoliopsida</taxon>
        <taxon>eudicotyledons</taxon>
        <taxon>Gunneridae</taxon>
        <taxon>Pentapetalae</taxon>
        <taxon>asterids</taxon>
        <taxon>campanulids</taxon>
        <taxon>Asterales</taxon>
        <taxon>Asteraceae</taxon>
        <taxon>Cichorioideae</taxon>
        <taxon>Cichorieae</taxon>
        <taxon>Lactucinae</taxon>
        <taxon>Lactuca</taxon>
    </lineage>
</organism>
<evidence type="ECO:0000256" key="2">
    <source>
        <dbReference type="ARBA" id="ARBA00023015"/>
    </source>
</evidence>
<dbReference type="PROSITE" id="PS50888">
    <property type="entry name" value="BHLH"/>
    <property type="match status" value="1"/>
</dbReference>
<name>A0AA35YLH7_LACSI</name>
<dbReference type="Gene3D" id="4.10.280.10">
    <property type="entry name" value="Helix-loop-helix DNA-binding domain"/>
    <property type="match status" value="1"/>
</dbReference>
<protein>
    <recommendedName>
        <fullName evidence="7">BHLH domain-containing protein</fullName>
    </recommendedName>
</protein>
<evidence type="ECO:0000256" key="1">
    <source>
        <dbReference type="ARBA" id="ARBA00004123"/>
    </source>
</evidence>
<evidence type="ECO:0000313" key="8">
    <source>
        <dbReference type="EMBL" id="CAI9276007.1"/>
    </source>
</evidence>
<sequence>MKTDDNNQQGPPRTSGESSGRLWRSEGPHNFLESSHEVSSYFDVVQMLTEVELPSPSPMQATSCTLTGEDYFDGFHQGQSSGTKNKADYIEGNLIEREMELRSKQRDCDQQPGSPSEATKTNITEKRRRNKISERIRTLQTFVPNCNKELNLQHLQRHKASILADAIEYIKFLQMQVQMVQSMRIGHMSQGLNMTLARQQSLQVPNFVVPNFPMNPLIGMQHGMPQFGSYFPVNYPIFPTSFFGFRPLLPPNEVHTRSFPWGQPRHVLYPQQQQFPSQTSQSVYSTPSSGTIIPTTSSKDGSSVPGQPLSQTLFLDPGLIIVCHLTGDKVGTTASARKSTKCHVSRNVVDGVP</sequence>
<evidence type="ECO:0000256" key="3">
    <source>
        <dbReference type="ARBA" id="ARBA00023125"/>
    </source>
</evidence>
<feature type="compositionally biased region" description="Polar residues" evidence="6">
    <location>
        <begin position="299"/>
        <end position="308"/>
    </location>
</feature>
<dbReference type="GO" id="GO:0005634">
    <property type="term" value="C:nucleus"/>
    <property type="evidence" value="ECO:0007669"/>
    <property type="project" value="UniProtKB-SubCell"/>
</dbReference>
<dbReference type="SMART" id="SM00353">
    <property type="entry name" value="HLH"/>
    <property type="match status" value="1"/>
</dbReference>
<dbReference type="AlphaFoldDB" id="A0AA35YLH7"/>
<dbReference type="SUPFAM" id="SSF47459">
    <property type="entry name" value="HLH, helix-loop-helix DNA-binding domain"/>
    <property type="match status" value="1"/>
</dbReference>
<keyword evidence="9" id="KW-1185">Reference proteome</keyword>
<dbReference type="PANTHER" id="PTHR45855:SF23">
    <property type="entry name" value="TRANSCRIPTION FACTOR MEE8-RELATED"/>
    <property type="match status" value="1"/>
</dbReference>
<proteinExistence type="predicted"/>
<evidence type="ECO:0000256" key="4">
    <source>
        <dbReference type="ARBA" id="ARBA00023163"/>
    </source>
</evidence>
<feature type="compositionally biased region" description="Polar residues" evidence="6">
    <location>
        <begin position="1"/>
        <end position="18"/>
    </location>
</feature>
<evidence type="ECO:0000259" key="7">
    <source>
        <dbReference type="PROSITE" id="PS50888"/>
    </source>
</evidence>
<keyword evidence="3" id="KW-0238">DNA-binding</keyword>
<feature type="compositionally biased region" description="Low complexity" evidence="6">
    <location>
        <begin position="278"/>
        <end position="298"/>
    </location>
</feature>
<evidence type="ECO:0000256" key="6">
    <source>
        <dbReference type="SAM" id="MobiDB-lite"/>
    </source>
</evidence>
<evidence type="ECO:0000256" key="5">
    <source>
        <dbReference type="ARBA" id="ARBA00023242"/>
    </source>
</evidence>
<keyword evidence="5" id="KW-0539">Nucleus</keyword>
<dbReference type="Proteomes" id="UP001177003">
    <property type="component" value="Chromosome 3"/>
</dbReference>
<gene>
    <name evidence="8" type="ORF">LSALG_LOCUS16019</name>
</gene>
<feature type="domain" description="BHLH" evidence="7">
    <location>
        <begin position="116"/>
        <end position="173"/>
    </location>
</feature>
<dbReference type="GO" id="GO:0046983">
    <property type="term" value="F:protein dimerization activity"/>
    <property type="evidence" value="ECO:0007669"/>
    <property type="project" value="InterPro"/>
</dbReference>
<feature type="region of interest" description="Disordered" evidence="6">
    <location>
        <begin position="1"/>
        <end position="28"/>
    </location>
</feature>
<dbReference type="Pfam" id="PF00010">
    <property type="entry name" value="HLH"/>
    <property type="match status" value="1"/>
</dbReference>
<dbReference type="InterPro" id="IPR036638">
    <property type="entry name" value="HLH_DNA-bd_sf"/>
</dbReference>
<keyword evidence="2" id="KW-0805">Transcription regulation</keyword>
<feature type="region of interest" description="Disordered" evidence="6">
    <location>
        <begin position="102"/>
        <end position="130"/>
    </location>
</feature>
<feature type="compositionally biased region" description="Polar residues" evidence="6">
    <location>
        <begin position="111"/>
        <end position="122"/>
    </location>
</feature>